<sequence length="453" mass="50050">MHGIRYASQGINSLSEEQLRAHQWMLLQQQISYCLDNSTYYRKRFKDLDVEVGDIKGLDDFLALPVLMGKDQERLAQNESLEKQGHPFSSYLCARLDQIAVTATTSGTTGDPTFTYTLTHSDLRHLNSGISSMMNHAGILPGERVLFAHALGIYATSAVLPPLRNSGVLPIDVDVRGGTDAILKFAQMTSPTALMTTPSLAQYLAEAMPQKTGKPVSSLNLKAVFVVGEIGAGIPEIKEKIESAYGCRVYDWIAPFAQTLAFSCNSHEYHGMHAVTPEIDLYPLDLIDPETGRHVEPVDGAIGEAICTSLNRQARPILKYATGDIVQIYRNECPNCGFKGPRFKVIGRSDDMLIVKGANIYPASIRTVINEFVPQITGQMRIVLNQPPPRVEPPLLIKVEKGEGMTDEAVKDVDAKIKNALHTRIRLTPAIEWVNAGELERAVTKTPMFEKRY</sequence>
<dbReference type="PANTHER" id="PTHR43845">
    <property type="entry name" value="BLR5969 PROTEIN"/>
    <property type="match status" value="1"/>
</dbReference>
<dbReference type="SUPFAM" id="SSF56801">
    <property type="entry name" value="Acetyl-CoA synthetase-like"/>
    <property type="match status" value="1"/>
</dbReference>
<dbReference type="PANTHER" id="PTHR43845:SF1">
    <property type="entry name" value="BLR5969 PROTEIN"/>
    <property type="match status" value="1"/>
</dbReference>
<dbReference type="InterPro" id="IPR000873">
    <property type="entry name" value="AMP-dep_synth/lig_dom"/>
</dbReference>
<comment type="caution">
    <text evidence="3">The sequence shown here is derived from an EMBL/GenBank/DDBJ whole genome shotgun (WGS) entry which is preliminary data.</text>
</comment>
<dbReference type="InterPro" id="IPR045851">
    <property type="entry name" value="AMP-bd_C_sf"/>
</dbReference>
<feature type="domain" description="AMP-dependent synthetase/ligase" evidence="1">
    <location>
        <begin position="92"/>
        <end position="304"/>
    </location>
</feature>
<gene>
    <name evidence="3" type="ORF">ACFSF0_06395</name>
</gene>
<proteinExistence type="predicted"/>
<name>A0ABW4KSN7_9BURK</name>
<keyword evidence="3" id="KW-0436">Ligase</keyword>
<feature type="domain" description="AMP-dependent ligase C-terminal" evidence="2">
    <location>
        <begin position="357"/>
        <end position="446"/>
    </location>
</feature>
<reference evidence="4" key="1">
    <citation type="journal article" date="2019" name="Int. J. Syst. Evol. Microbiol.">
        <title>The Global Catalogue of Microorganisms (GCM) 10K type strain sequencing project: providing services to taxonomists for standard genome sequencing and annotation.</title>
        <authorList>
            <consortium name="The Broad Institute Genomics Platform"/>
            <consortium name="The Broad Institute Genome Sequencing Center for Infectious Disease"/>
            <person name="Wu L."/>
            <person name="Ma J."/>
        </authorList>
    </citation>
    <scope>NUCLEOTIDE SEQUENCE [LARGE SCALE GENOMIC DNA]</scope>
    <source>
        <strain evidence="4">LMG 29247</strain>
    </source>
</reference>
<dbReference type="EMBL" id="JBHUEJ010000015">
    <property type="protein sequence ID" value="MFD1710226.1"/>
    <property type="molecule type" value="Genomic_DNA"/>
</dbReference>
<dbReference type="Gene3D" id="3.40.50.12780">
    <property type="entry name" value="N-terminal domain of ligase-like"/>
    <property type="match status" value="1"/>
</dbReference>
<evidence type="ECO:0000259" key="1">
    <source>
        <dbReference type="Pfam" id="PF00501"/>
    </source>
</evidence>
<dbReference type="InterPro" id="IPR028154">
    <property type="entry name" value="AMP-dep_Lig_C"/>
</dbReference>
<keyword evidence="4" id="KW-1185">Reference proteome</keyword>
<evidence type="ECO:0000313" key="3">
    <source>
        <dbReference type="EMBL" id="MFD1710226.1"/>
    </source>
</evidence>
<dbReference type="InterPro" id="IPR042099">
    <property type="entry name" value="ANL_N_sf"/>
</dbReference>
<dbReference type="Pfam" id="PF14535">
    <property type="entry name" value="AMP-binding_C_2"/>
    <property type="match status" value="1"/>
</dbReference>
<dbReference type="Proteomes" id="UP001597304">
    <property type="component" value="Unassembled WGS sequence"/>
</dbReference>
<dbReference type="RefSeq" id="WP_147911982.1">
    <property type="nucleotide sequence ID" value="NZ_JBHUEJ010000015.1"/>
</dbReference>
<accession>A0ABW4KSN7</accession>
<evidence type="ECO:0000259" key="2">
    <source>
        <dbReference type="Pfam" id="PF14535"/>
    </source>
</evidence>
<dbReference type="Gene3D" id="3.30.300.30">
    <property type="match status" value="1"/>
</dbReference>
<protein>
    <submittedName>
        <fullName evidence="3">Phenylacetate--CoA ligase family protein</fullName>
    </submittedName>
</protein>
<dbReference type="GO" id="GO:0016874">
    <property type="term" value="F:ligase activity"/>
    <property type="evidence" value="ECO:0007669"/>
    <property type="project" value="UniProtKB-KW"/>
</dbReference>
<evidence type="ECO:0000313" key="4">
    <source>
        <dbReference type="Proteomes" id="UP001597304"/>
    </source>
</evidence>
<organism evidence="3 4">
    <name type="scientific">Ottowia flava</name>
    <dbReference type="NCBI Taxonomy" id="2675430"/>
    <lineage>
        <taxon>Bacteria</taxon>
        <taxon>Pseudomonadati</taxon>
        <taxon>Pseudomonadota</taxon>
        <taxon>Betaproteobacteria</taxon>
        <taxon>Burkholderiales</taxon>
        <taxon>Comamonadaceae</taxon>
        <taxon>Ottowia</taxon>
    </lineage>
</organism>
<dbReference type="Pfam" id="PF00501">
    <property type="entry name" value="AMP-binding"/>
    <property type="match status" value="1"/>
</dbReference>